<feature type="transmembrane region" description="Helical" evidence="1">
    <location>
        <begin position="6"/>
        <end position="24"/>
    </location>
</feature>
<evidence type="ECO:0000256" key="1">
    <source>
        <dbReference type="SAM" id="Phobius"/>
    </source>
</evidence>
<dbReference type="AlphaFoldDB" id="A0A3D8TPA8"/>
<evidence type="ECO:0000313" key="3">
    <source>
        <dbReference type="Proteomes" id="UP000257055"/>
    </source>
</evidence>
<dbReference type="RefSeq" id="WP_115752918.1">
    <property type="nucleotide sequence ID" value="NZ_LARY01000002.1"/>
</dbReference>
<keyword evidence="1" id="KW-0812">Transmembrane</keyword>
<proteinExistence type="predicted"/>
<protein>
    <submittedName>
        <fullName evidence="2">Uncharacterized protein</fullName>
    </submittedName>
</protein>
<evidence type="ECO:0000313" key="2">
    <source>
        <dbReference type="EMBL" id="RDX00680.1"/>
    </source>
</evidence>
<organism evidence="2 3">
    <name type="scientific">Listeria kieliensis</name>
    <dbReference type="NCBI Taxonomy" id="1621700"/>
    <lineage>
        <taxon>Bacteria</taxon>
        <taxon>Bacillati</taxon>
        <taxon>Bacillota</taxon>
        <taxon>Bacilli</taxon>
        <taxon>Bacillales</taxon>
        <taxon>Listeriaceae</taxon>
        <taxon>Listeria</taxon>
    </lineage>
</organism>
<dbReference type="EMBL" id="LARY01000002">
    <property type="protein sequence ID" value="RDX00680.1"/>
    <property type="molecule type" value="Genomic_DNA"/>
</dbReference>
<comment type="caution">
    <text evidence="2">The sequence shown here is derived from an EMBL/GenBank/DDBJ whole genome shotgun (WGS) entry which is preliminary data.</text>
</comment>
<gene>
    <name evidence="2" type="ORF">UR08_06740</name>
</gene>
<keyword evidence="1" id="KW-1133">Transmembrane helix</keyword>
<dbReference type="Proteomes" id="UP000257055">
    <property type="component" value="Unassembled WGS sequence"/>
</dbReference>
<reference evidence="3" key="1">
    <citation type="submission" date="2015-04" db="EMBL/GenBank/DDBJ databases">
        <authorList>
            <person name="Schardt J."/>
            <person name="Mueller-Herbst S."/>
            <person name="Scherer S."/>
            <person name="Huptas C."/>
        </authorList>
    </citation>
    <scope>NUCLEOTIDE SEQUENCE [LARGE SCALE GENOMIC DNA]</scope>
    <source>
        <strain evidence="3">Kiel-L1</strain>
    </source>
</reference>
<keyword evidence="1" id="KW-0472">Membrane</keyword>
<keyword evidence="3" id="KW-1185">Reference proteome</keyword>
<sequence length="174" mass="20137">MKKSYIWLGIIILMLASLASFRFYKLHSVAQSVHFQTIKLAKNEPIQTKNGITIQANQIGTFKKEELTYQKFKLGITNHSDEKLEIKLDELYLSNQAFATSIPMSYKPLQKDDRTIKWGTQIHLKPGQDGQYEMAIPILPSFYETATGKLKLYLHYRFLDEAANQMIDYELALQ</sequence>
<name>A0A3D8TPA8_9LIST</name>
<accession>A0A3D8TPA8</accession>